<sequence length="101" mass="11849">MIWRHHNNYVYVLVRIGFFPPRSASSLLVTIHISTLLQLVSIALSKNQVPVDVVESIFTSMLAKWNNLVQFEEQRRLGSTSLFFEVNQQERLLLRLDREHI</sequence>
<organism evidence="1 2">
    <name type="scientific">Zizania palustris</name>
    <name type="common">Northern wild rice</name>
    <dbReference type="NCBI Taxonomy" id="103762"/>
    <lineage>
        <taxon>Eukaryota</taxon>
        <taxon>Viridiplantae</taxon>
        <taxon>Streptophyta</taxon>
        <taxon>Embryophyta</taxon>
        <taxon>Tracheophyta</taxon>
        <taxon>Spermatophyta</taxon>
        <taxon>Magnoliopsida</taxon>
        <taxon>Liliopsida</taxon>
        <taxon>Poales</taxon>
        <taxon>Poaceae</taxon>
        <taxon>BOP clade</taxon>
        <taxon>Oryzoideae</taxon>
        <taxon>Oryzeae</taxon>
        <taxon>Zizaniinae</taxon>
        <taxon>Zizania</taxon>
    </lineage>
</organism>
<name>A0A8J6BS16_ZIZPA</name>
<reference evidence="1" key="1">
    <citation type="journal article" date="2021" name="bioRxiv">
        <title>Whole Genome Assembly and Annotation of Northern Wild Rice, Zizania palustris L., Supports a Whole Genome Duplication in the Zizania Genus.</title>
        <authorList>
            <person name="Haas M."/>
            <person name="Kono T."/>
            <person name="Macchietto M."/>
            <person name="Millas R."/>
            <person name="McGilp L."/>
            <person name="Shao M."/>
            <person name="Duquette J."/>
            <person name="Hirsch C.N."/>
            <person name="Kimball J."/>
        </authorList>
    </citation>
    <scope>NUCLEOTIDE SEQUENCE</scope>
    <source>
        <tissue evidence="1">Fresh leaf tissue</tissue>
    </source>
</reference>
<evidence type="ECO:0000313" key="1">
    <source>
        <dbReference type="EMBL" id="KAG8094392.1"/>
    </source>
</evidence>
<protein>
    <submittedName>
        <fullName evidence="1">Uncharacterized protein</fullName>
    </submittedName>
</protein>
<accession>A0A8J6BS16</accession>
<gene>
    <name evidence="1" type="ORF">GUJ93_ZPchr0012g21893</name>
</gene>
<keyword evidence="2" id="KW-1185">Reference proteome</keyword>
<reference evidence="1" key="2">
    <citation type="submission" date="2021-02" db="EMBL/GenBank/DDBJ databases">
        <authorList>
            <person name="Kimball J.A."/>
            <person name="Haas M.W."/>
            <person name="Macchietto M."/>
            <person name="Kono T."/>
            <person name="Duquette J."/>
            <person name="Shao M."/>
        </authorList>
    </citation>
    <scope>NUCLEOTIDE SEQUENCE</scope>
    <source>
        <tissue evidence="1">Fresh leaf tissue</tissue>
    </source>
</reference>
<dbReference type="EMBL" id="JAAALK010000080">
    <property type="protein sequence ID" value="KAG8094392.1"/>
    <property type="molecule type" value="Genomic_DNA"/>
</dbReference>
<dbReference type="AlphaFoldDB" id="A0A8J6BS16"/>
<comment type="caution">
    <text evidence="1">The sequence shown here is derived from an EMBL/GenBank/DDBJ whole genome shotgun (WGS) entry which is preliminary data.</text>
</comment>
<proteinExistence type="predicted"/>
<evidence type="ECO:0000313" key="2">
    <source>
        <dbReference type="Proteomes" id="UP000729402"/>
    </source>
</evidence>
<dbReference type="Proteomes" id="UP000729402">
    <property type="component" value="Unassembled WGS sequence"/>
</dbReference>